<dbReference type="EMBL" id="FQXI01000001">
    <property type="protein sequence ID" value="SHG94756.1"/>
    <property type="molecule type" value="Genomic_DNA"/>
</dbReference>
<reference evidence="3 4" key="1">
    <citation type="submission" date="2016-11" db="EMBL/GenBank/DDBJ databases">
        <authorList>
            <person name="Jaros S."/>
            <person name="Januszkiewicz K."/>
            <person name="Wedrychowicz H."/>
        </authorList>
    </citation>
    <scope>NUCLEOTIDE SEQUENCE [LARGE SCALE GENOMIC DNA]</scope>
    <source>
        <strain evidence="3 4">DSM 21120</strain>
    </source>
</reference>
<sequence>MEIGNLKKIIEDSNKIYIASHVSPDGDNIGSLLAMFKILKNLNKEVYMIMNEDAPDDESFLPNLKYAVKSDDLDSDSDLFITLDCADLNRLGIAKNLFLNSKYTVNIDHHYTNTNYAQLNIVDSKASATGELLYTIFSELNLKLDTEIATCLYTAISSDTGSFKYDSTTSYTFEVASELLKYNIDKREININLYQNKSLEKTKLFLEALNSFELYGNDKIGLVTISDDLIKSIGAKNSDADGIVEFIRDISGIEIAILLKEKSDCIRLSLRTKSYANAINIASKFNGGGHIRAAGATIELPLKDTKKKVVEYSLMELDR</sequence>
<dbReference type="PANTHER" id="PTHR47618">
    <property type="entry name" value="BIFUNCTIONAL OLIGORIBONUCLEASE AND PAP PHOSPHATASE NRNA"/>
    <property type="match status" value="1"/>
</dbReference>
<dbReference type="InterPro" id="IPR038763">
    <property type="entry name" value="DHH_sf"/>
</dbReference>
<dbReference type="PANTHER" id="PTHR47618:SF1">
    <property type="entry name" value="BIFUNCTIONAL OLIGORIBONUCLEASE AND PAP PHOSPHATASE NRNA"/>
    <property type="match status" value="1"/>
</dbReference>
<name>A0A1M5NYV9_9FIRM</name>
<feature type="domain" description="DHHA1" evidence="2">
    <location>
        <begin position="234"/>
        <end position="300"/>
    </location>
</feature>
<protein>
    <submittedName>
        <fullName evidence="3">Phosphoesterase RecJ domain-containing protein</fullName>
    </submittedName>
</protein>
<gene>
    <name evidence="3" type="ORF">SAMN02745245_00119</name>
</gene>
<evidence type="ECO:0000259" key="2">
    <source>
        <dbReference type="Pfam" id="PF02272"/>
    </source>
</evidence>
<dbReference type="InterPro" id="IPR001667">
    <property type="entry name" value="DDH_dom"/>
</dbReference>
<dbReference type="InterPro" id="IPR051319">
    <property type="entry name" value="Oligoribo/pAp-PDE_c-di-AMP_PDE"/>
</dbReference>
<proteinExistence type="predicted"/>
<dbReference type="Pfam" id="PF02272">
    <property type="entry name" value="DHHA1"/>
    <property type="match status" value="1"/>
</dbReference>
<dbReference type="RefSeq" id="WP_073182787.1">
    <property type="nucleotide sequence ID" value="NZ_FQXI01000001.1"/>
</dbReference>
<evidence type="ECO:0000313" key="3">
    <source>
        <dbReference type="EMBL" id="SHG94756.1"/>
    </source>
</evidence>
<dbReference type="SUPFAM" id="SSF64182">
    <property type="entry name" value="DHH phosphoesterases"/>
    <property type="match status" value="1"/>
</dbReference>
<organism evidence="3 4">
    <name type="scientific">Anaerosphaera aminiphila DSM 21120</name>
    <dbReference type="NCBI Taxonomy" id="1120995"/>
    <lineage>
        <taxon>Bacteria</taxon>
        <taxon>Bacillati</taxon>
        <taxon>Bacillota</taxon>
        <taxon>Tissierellia</taxon>
        <taxon>Tissierellales</taxon>
        <taxon>Peptoniphilaceae</taxon>
        <taxon>Anaerosphaera</taxon>
    </lineage>
</organism>
<accession>A0A1M5NYV9</accession>
<dbReference type="GO" id="GO:0003676">
    <property type="term" value="F:nucleic acid binding"/>
    <property type="evidence" value="ECO:0007669"/>
    <property type="project" value="InterPro"/>
</dbReference>
<dbReference type="Proteomes" id="UP000184032">
    <property type="component" value="Unassembled WGS sequence"/>
</dbReference>
<dbReference type="InterPro" id="IPR003156">
    <property type="entry name" value="DHHA1_dom"/>
</dbReference>
<dbReference type="Pfam" id="PF01368">
    <property type="entry name" value="DHH"/>
    <property type="match status" value="1"/>
</dbReference>
<dbReference type="OrthoDB" id="9803668at2"/>
<dbReference type="Gene3D" id="3.10.310.30">
    <property type="match status" value="1"/>
</dbReference>
<dbReference type="Gene3D" id="3.90.1640.10">
    <property type="entry name" value="inorganic pyrophosphatase (n-terminal core)"/>
    <property type="match status" value="1"/>
</dbReference>
<keyword evidence="4" id="KW-1185">Reference proteome</keyword>
<feature type="domain" description="DDH" evidence="1">
    <location>
        <begin position="15"/>
        <end position="156"/>
    </location>
</feature>
<evidence type="ECO:0000313" key="4">
    <source>
        <dbReference type="Proteomes" id="UP000184032"/>
    </source>
</evidence>
<evidence type="ECO:0000259" key="1">
    <source>
        <dbReference type="Pfam" id="PF01368"/>
    </source>
</evidence>
<dbReference type="STRING" id="1120995.SAMN02745245_00119"/>
<dbReference type="AlphaFoldDB" id="A0A1M5NYV9"/>